<keyword evidence="7 10" id="KW-0472">Membrane</keyword>
<name>A0A5C5XHZ1_9PLAN</name>
<evidence type="ECO:0000256" key="10">
    <source>
        <dbReference type="RuleBase" id="RU362002"/>
    </source>
</evidence>
<feature type="transmembrane region" description="Helical" evidence="10">
    <location>
        <begin position="333"/>
        <end position="350"/>
    </location>
</feature>
<comment type="subcellular location">
    <subcellularLocation>
        <location evidence="1 10">Cell membrane</location>
        <topology evidence="1 10">Multi-pass membrane protein</topology>
    </subcellularLocation>
</comment>
<gene>
    <name evidence="12" type="primary">amtB</name>
    <name evidence="12" type="ORF">Pan54_33230</name>
</gene>
<evidence type="ECO:0000256" key="3">
    <source>
        <dbReference type="ARBA" id="ARBA00022448"/>
    </source>
</evidence>
<evidence type="ECO:0000256" key="7">
    <source>
        <dbReference type="ARBA" id="ARBA00023136"/>
    </source>
</evidence>
<feature type="transmembrane region" description="Helical" evidence="10">
    <location>
        <begin position="356"/>
        <end position="375"/>
    </location>
</feature>
<accession>A0A5C5XHZ1</accession>
<keyword evidence="4" id="KW-1003">Cell membrane</keyword>
<dbReference type="Gene3D" id="1.10.3430.10">
    <property type="entry name" value="Ammonium transporter AmtB like domains"/>
    <property type="match status" value="1"/>
</dbReference>
<evidence type="ECO:0000256" key="2">
    <source>
        <dbReference type="ARBA" id="ARBA00005887"/>
    </source>
</evidence>
<organism evidence="12 13">
    <name type="scientific">Rubinisphaera italica</name>
    <dbReference type="NCBI Taxonomy" id="2527969"/>
    <lineage>
        <taxon>Bacteria</taxon>
        <taxon>Pseudomonadati</taxon>
        <taxon>Planctomycetota</taxon>
        <taxon>Planctomycetia</taxon>
        <taxon>Planctomycetales</taxon>
        <taxon>Planctomycetaceae</taxon>
        <taxon>Rubinisphaera</taxon>
    </lineage>
</organism>
<keyword evidence="13" id="KW-1185">Reference proteome</keyword>
<evidence type="ECO:0000259" key="11">
    <source>
        <dbReference type="Pfam" id="PF00909"/>
    </source>
</evidence>
<feature type="transmembrane region" description="Helical" evidence="10">
    <location>
        <begin position="302"/>
        <end position="321"/>
    </location>
</feature>
<feature type="transmembrane region" description="Helical" evidence="10">
    <location>
        <begin position="236"/>
        <end position="258"/>
    </location>
</feature>
<feature type="transmembrane region" description="Helical" evidence="10">
    <location>
        <begin position="100"/>
        <end position="123"/>
    </location>
</feature>
<dbReference type="AlphaFoldDB" id="A0A5C5XHZ1"/>
<evidence type="ECO:0000256" key="4">
    <source>
        <dbReference type="ARBA" id="ARBA00022475"/>
    </source>
</evidence>
<evidence type="ECO:0000256" key="5">
    <source>
        <dbReference type="ARBA" id="ARBA00022692"/>
    </source>
</evidence>
<keyword evidence="8 10" id="KW-0924">Ammonia transport</keyword>
<comment type="similarity">
    <text evidence="2 10">Belongs to the ammonia transporter channel (TC 1.A.11.2) family.</text>
</comment>
<dbReference type="InterPro" id="IPR029020">
    <property type="entry name" value="Ammonium/urea_transptr"/>
</dbReference>
<evidence type="ECO:0000313" key="12">
    <source>
        <dbReference type="EMBL" id="TWT62580.1"/>
    </source>
</evidence>
<keyword evidence="5 10" id="KW-0812">Transmembrane</keyword>
<dbReference type="RefSeq" id="WP_146504421.1">
    <property type="nucleotide sequence ID" value="NZ_SJPG01000001.1"/>
</dbReference>
<dbReference type="InterPro" id="IPR001905">
    <property type="entry name" value="Ammonium_transpt"/>
</dbReference>
<dbReference type="InterPro" id="IPR018047">
    <property type="entry name" value="Ammonium_transpt_CS"/>
</dbReference>
<feature type="transmembrane region" description="Helical" evidence="10">
    <location>
        <begin position="270"/>
        <end position="290"/>
    </location>
</feature>
<evidence type="ECO:0000256" key="8">
    <source>
        <dbReference type="ARBA" id="ARBA00023177"/>
    </source>
</evidence>
<feature type="domain" description="Ammonium transporter AmtB-like" evidence="11">
    <location>
        <begin position="67"/>
        <end position="479"/>
    </location>
</feature>
<feature type="transmembrane region" description="Helical" evidence="10">
    <location>
        <begin position="195"/>
        <end position="216"/>
    </location>
</feature>
<dbReference type="OrthoDB" id="9814202at2"/>
<feature type="transmembrane region" description="Helical" evidence="10">
    <location>
        <begin position="387"/>
        <end position="408"/>
    </location>
</feature>
<comment type="caution">
    <text evidence="12">The sequence shown here is derived from an EMBL/GenBank/DDBJ whole genome shotgun (WGS) entry which is preliminary data.</text>
</comment>
<dbReference type="FunFam" id="1.10.3430.10:FF:000007">
    <property type="entry name" value="Ammonium transporter"/>
    <property type="match status" value="1"/>
</dbReference>
<dbReference type="InterPro" id="IPR024041">
    <property type="entry name" value="NH4_transpt_AmtB-like_dom"/>
</dbReference>
<evidence type="ECO:0000256" key="1">
    <source>
        <dbReference type="ARBA" id="ARBA00004651"/>
    </source>
</evidence>
<dbReference type="NCBIfam" id="TIGR00836">
    <property type="entry name" value="amt"/>
    <property type="match status" value="1"/>
</dbReference>
<evidence type="ECO:0000256" key="9">
    <source>
        <dbReference type="ARBA" id="ARBA00050025"/>
    </source>
</evidence>
<protein>
    <recommendedName>
        <fullName evidence="9 10">Ammonium transporter</fullName>
    </recommendedName>
</protein>
<dbReference type="SUPFAM" id="SSF111352">
    <property type="entry name" value="Ammonium transporter"/>
    <property type="match status" value="1"/>
</dbReference>
<dbReference type="GO" id="GO:0008519">
    <property type="term" value="F:ammonium channel activity"/>
    <property type="evidence" value="ECO:0007669"/>
    <property type="project" value="InterPro"/>
</dbReference>
<sequence>MYSAHTLHRFGLAGVVLLLALGVVTPVLTFADEPAPESTSTPLQAGAAEAEIAEEAQAVEFNQADIAWMLTSSALVLMMTGPGLALFYGGLVRKKNVLSVMMQCVAMMGIMSVLWVVVGYSLAFAPDMLGGFVGGFDHVMLKGVLPEWSDSAGEIITPAFGGIPTVLFAVFQMMFFIITPALIVGAFAERMKFSAMALYSILWGLLVYCPIAHWVWSDGGWLCEWNEAAAFPALDFAGGTVVHISSGISALVCCLMIGKRLNFQKEPMPPHNLTYTFIGACLLWVGWFGFNAGSAASANATAVNAFAATHLAASTGLIAWALMEWFTLGRPTILGACSGAVAGLVCITPASGSVAVPGAMVIGLCGGVASFLACTKLKNAMGYDDSLDVFGVHGISGIVGALLTGVFASKSITGARVGLIEGNPGQMVNQAVSIAAAAGLAIVGSIVLLKLIDLTIGLRVSEDSEVRGLDLTEHGEEGYIFL</sequence>
<evidence type="ECO:0000313" key="13">
    <source>
        <dbReference type="Proteomes" id="UP000316095"/>
    </source>
</evidence>
<dbReference type="Proteomes" id="UP000316095">
    <property type="component" value="Unassembled WGS sequence"/>
</dbReference>
<dbReference type="Pfam" id="PF00909">
    <property type="entry name" value="Ammonium_transp"/>
    <property type="match status" value="1"/>
</dbReference>
<keyword evidence="3 10" id="KW-0813">Transport</keyword>
<dbReference type="GO" id="GO:0005886">
    <property type="term" value="C:plasma membrane"/>
    <property type="evidence" value="ECO:0007669"/>
    <property type="project" value="UniProtKB-SubCell"/>
</dbReference>
<feature type="transmembrane region" description="Helical" evidence="10">
    <location>
        <begin position="428"/>
        <end position="449"/>
    </location>
</feature>
<proteinExistence type="inferred from homology"/>
<feature type="transmembrane region" description="Helical" evidence="10">
    <location>
        <begin position="166"/>
        <end position="188"/>
    </location>
</feature>
<dbReference type="PANTHER" id="PTHR43029:SF10">
    <property type="entry name" value="AMMONIUM TRANSPORTER MEP2"/>
    <property type="match status" value="1"/>
</dbReference>
<dbReference type="PANTHER" id="PTHR43029">
    <property type="entry name" value="AMMONIUM TRANSPORTER MEP2"/>
    <property type="match status" value="1"/>
</dbReference>
<dbReference type="PROSITE" id="PS01219">
    <property type="entry name" value="AMMONIUM_TRANSP"/>
    <property type="match status" value="1"/>
</dbReference>
<keyword evidence="6 10" id="KW-1133">Transmembrane helix</keyword>
<evidence type="ECO:0000256" key="6">
    <source>
        <dbReference type="ARBA" id="ARBA00022989"/>
    </source>
</evidence>
<feature type="transmembrane region" description="Helical" evidence="10">
    <location>
        <begin position="66"/>
        <end position="88"/>
    </location>
</feature>
<reference evidence="12 13" key="1">
    <citation type="submission" date="2019-02" db="EMBL/GenBank/DDBJ databases">
        <title>Deep-cultivation of Planctomycetes and their phenomic and genomic characterization uncovers novel biology.</title>
        <authorList>
            <person name="Wiegand S."/>
            <person name="Jogler M."/>
            <person name="Boedeker C."/>
            <person name="Pinto D."/>
            <person name="Vollmers J."/>
            <person name="Rivas-Marin E."/>
            <person name="Kohn T."/>
            <person name="Peeters S.H."/>
            <person name="Heuer A."/>
            <person name="Rast P."/>
            <person name="Oberbeckmann S."/>
            <person name="Bunk B."/>
            <person name="Jeske O."/>
            <person name="Meyerdierks A."/>
            <person name="Storesund J.E."/>
            <person name="Kallscheuer N."/>
            <person name="Luecker S."/>
            <person name="Lage O.M."/>
            <person name="Pohl T."/>
            <person name="Merkel B.J."/>
            <person name="Hornburger P."/>
            <person name="Mueller R.-W."/>
            <person name="Bruemmer F."/>
            <person name="Labrenz M."/>
            <person name="Spormann A.M."/>
            <person name="Op Den Camp H."/>
            <person name="Overmann J."/>
            <person name="Amann R."/>
            <person name="Jetten M.S.M."/>
            <person name="Mascher T."/>
            <person name="Medema M.H."/>
            <person name="Devos D.P."/>
            <person name="Kaster A.-K."/>
            <person name="Ovreas L."/>
            <person name="Rohde M."/>
            <person name="Galperin M.Y."/>
            <person name="Jogler C."/>
        </authorList>
    </citation>
    <scope>NUCLEOTIDE SEQUENCE [LARGE SCALE GENOMIC DNA]</scope>
    <source>
        <strain evidence="12 13">Pan54</strain>
    </source>
</reference>
<dbReference type="EMBL" id="SJPG01000001">
    <property type="protein sequence ID" value="TWT62580.1"/>
    <property type="molecule type" value="Genomic_DNA"/>
</dbReference>